<dbReference type="EMBL" id="AP024233">
    <property type="protein sequence ID" value="BCO10710.1"/>
    <property type="molecule type" value="Genomic_DNA"/>
</dbReference>
<dbReference type="InterPro" id="IPR051684">
    <property type="entry name" value="Electron_Trans/Redox"/>
</dbReference>
<keyword evidence="1" id="KW-0813">Transport</keyword>
<keyword evidence="7" id="KW-1133">Transmembrane helix</keyword>
<dbReference type="InterPro" id="IPR017900">
    <property type="entry name" value="4Fe4S_Fe_S_CS"/>
</dbReference>
<evidence type="ECO:0000256" key="7">
    <source>
        <dbReference type="SAM" id="Phobius"/>
    </source>
</evidence>
<dbReference type="AlphaFoldDB" id="A0A915U478"/>
<evidence type="ECO:0000256" key="1">
    <source>
        <dbReference type="ARBA" id="ARBA00022448"/>
    </source>
</evidence>
<organism evidence="9 10">
    <name type="scientific">Desulfolithobacter dissulfuricans</name>
    <dbReference type="NCBI Taxonomy" id="2795293"/>
    <lineage>
        <taxon>Bacteria</taxon>
        <taxon>Pseudomonadati</taxon>
        <taxon>Thermodesulfobacteriota</taxon>
        <taxon>Desulfobulbia</taxon>
        <taxon>Desulfobulbales</taxon>
        <taxon>Desulfobulbaceae</taxon>
        <taxon>Desulfolithobacter</taxon>
    </lineage>
</organism>
<evidence type="ECO:0000313" key="10">
    <source>
        <dbReference type="Proteomes" id="UP001063350"/>
    </source>
</evidence>
<dbReference type="PANTHER" id="PTHR30176:SF3">
    <property type="entry name" value="FERREDOXIN-TYPE PROTEIN NAPH"/>
    <property type="match status" value="1"/>
</dbReference>
<feature type="transmembrane region" description="Helical" evidence="7">
    <location>
        <begin position="74"/>
        <end position="104"/>
    </location>
</feature>
<evidence type="ECO:0000256" key="2">
    <source>
        <dbReference type="ARBA" id="ARBA00022485"/>
    </source>
</evidence>
<evidence type="ECO:0000256" key="3">
    <source>
        <dbReference type="ARBA" id="ARBA00022723"/>
    </source>
</evidence>
<reference evidence="9" key="1">
    <citation type="submission" date="2020-12" db="EMBL/GenBank/DDBJ databases">
        <title>Desulfobium dissulfuricans gen. nov., sp. nov., a novel mesophilic, sulfate-reducing bacterium isolated from a deep-sea hydrothermal vent.</title>
        <authorList>
            <person name="Hashimoto Y."/>
            <person name="Tame A."/>
            <person name="Sawayama S."/>
            <person name="Miyazaki J."/>
            <person name="Takai K."/>
            <person name="Nakagawa S."/>
        </authorList>
    </citation>
    <scope>NUCLEOTIDE SEQUENCE</scope>
    <source>
        <strain evidence="9">GF1</strain>
    </source>
</reference>
<dbReference type="SUPFAM" id="SSF54862">
    <property type="entry name" value="4Fe-4S ferredoxins"/>
    <property type="match status" value="1"/>
</dbReference>
<dbReference type="Pfam" id="PF12801">
    <property type="entry name" value="Fer4_5"/>
    <property type="match status" value="3"/>
</dbReference>
<dbReference type="RefSeq" id="WP_267927430.1">
    <property type="nucleotide sequence ID" value="NZ_AP024233.1"/>
</dbReference>
<gene>
    <name evidence="9" type="ORF">GF1_30860</name>
</gene>
<keyword evidence="6" id="KW-0411">Iron-sulfur</keyword>
<dbReference type="PANTHER" id="PTHR30176">
    <property type="entry name" value="FERREDOXIN-TYPE PROTEIN NAPH"/>
    <property type="match status" value="1"/>
</dbReference>
<evidence type="ECO:0000256" key="5">
    <source>
        <dbReference type="ARBA" id="ARBA00023004"/>
    </source>
</evidence>
<dbReference type="Pfam" id="PF00037">
    <property type="entry name" value="Fer4"/>
    <property type="match status" value="1"/>
</dbReference>
<dbReference type="GO" id="GO:0051539">
    <property type="term" value="F:4 iron, 4 sulfur cluster binding"/>
    <property type="evidence" value="ECO:0007669"/>
    <property type="project" value="UniProtKB-KW"/>
</dbReference>
<dbReference type="GO" id="GO:0046872">
    <property type="term" value="F:metal ion binding"/>
    <property type="evidence" value="ECO:0007669"/>
    <property type="project" value="UniProtKB-KW"/>
</dbReference>
<keyword evidence="7" id="KW-0812">Transmembrane</keyword>
<dbReference type="PROSITE" id="PS00198">
    <property type="entry name" value="4FE4S_FER_1"/>
    <property type="match status" value="1"/>
</dbReference>
<evidence type="ECO:0000256" key="6">
    <source>
        <dbReference type="ARBA" id="ARBA00023014"/>
    </source>
</evidence>
<name>A0A915U478_9BACT</name>
<keyword evidence="7" id="KW-0472">Membrane</keyword>
<protein>
    <submittedName>
        <fullName evidence="9">4Fe-4S ferredoxin</fullName>
    </submittedName>
</protein>
<feature type="domain" description="4Fe-4S ferredoxin-type" evidence="8">
    <location>
        <begin position="225"/>
        <end position="255"/>
    </location>
</feature>
<keyword evidence="5" id="KW-0408">Iron</keyword>
<keyword evidence="4" id="KW-0249">Electron transport</keyword>
<keyword evidence="3" id="KW-0479">Metal-binding</keyword>
<dbReference type="GO" id="GO:0005886">
    <property type="term" value="C:plasma membrane"/>
    <property type="evidence" value="ECO:0007669"/>
    <property type="project" value="TreeGrafter"/>
</dbReference>
<evidence type="ECO:0000259" key="8">
    <source>
        <dbReference type="PROSITE" id="PS51379"/>
    </source>
</evidence>
<accession>A0A915U478</accession>
<proteinExistence type="predicted"/>
<dbReference type="KEGG" id="ddu:GF1_30860"/>
<keyword evidence="2" id="KW-0004">4Fe-4S</keyword>
<evidence type="ECO:0000256" key="4">
    <source>
        <dbReference type="ARBA" id="ARBA00022982"/>
    </source>
</evidence>
<sequence length="302" mass="33139">MEKIRIWVQLLWAMLVNGFLGFPSTGNIYQGPLKVICSPGLNCYSCPAATTYCPIGSIQQLLLGVRFSLQTGQYYVGTFVVGSIGLLGAVFGRFICGWACPFGMIQELLHKIPSPKYGIPPILNWGKYLFLVFFVVVFPLVLVDQFGLGQPWFCKYVCPAGSLEAGIPMIILQPDLRSTLGWLYVNKMAILAGFIFWSVVSSRPFCRTTCPLGAFYGLFNRFRLIKLQLDPDACTKCGACHTVCPVEIRFNETPDSPECISCMKCLTGACSFNAISLEVAGFPVSGKTSRKKASTHTSVGDN</sequence>
<dbReference type="InterPro" id="IPR017896">
    <property type="entry name" value="4Fe4S_Fe-S-bd"/>
</dbReference>
<keyword evidence="10" id="KW-1185">Reference proteome</keyword>
<dbReference type="PROSITE" id="PS51379">
    <property type="entry name" value="4FE4S_FER_2"/>
    <property type="match status" value="1"/>
</dbReference>
<dbReference type="Proteomes" id="UP001063350">
    <property type="component" value="Chromosome"/>
</dbReference>
<dbReference type="Gene3D" id="3.30.70.20">
    <property type="match status" value="1"/>
</dbReference>
<feature type="transmembrane region" description="Helical" evidence="7">
    <location>
        <begin position="182"/>
        <end position="200"/>
    </location>
</feature>
<evidence type="ECO:0000313" key="9">
    <source>
        <dbReference type="EMBL" id="BCO10710.1"/>
    </source>
</evidence>
<feature type="transmembrane region" description="Helical" evidence="7">
    <location>
        <begin position="125"/>
        <end position="143"/>
    </location>
</feature>